<dbReference type="GO" id="GO:0046872">
    <property type="term" value="F:metal ion binding"/>
    <property type="evidence" value="ECO:0007669"/>
    <property type="project" value="UniProtKB-KW"/>
</dbReference>
<dbReference type="InterPro" id="IPR019791">
    <property type="entry name" value="Haem_peroxidase_animal"/>
</dbReference>
<dbReference type="GO" id="GO:0004666">
    <property type="term" value="F:prostaglandin-endoperoxide synthase activity"/>
    <property type="evidence" value="ECO:0007669"/>
    <property type="project" value="UniProtKB-EC"/>
</dbReference>
<keyword evidence="4" id="KW-0408">Iron</keyword>
<dbReference type="CDD" id="cd09816">
    <property type="entry name" value="prostaglandin_endoperoxide_synthase"/>
    <property type="match status" value="1"/>
</dbReference>
<name>A0A0P8BTU4_9CYAN</name>
<keyword evidence="3 5" id="KW-0560">Oxidoreductase</keyword>
<evidence type="ECO:0000313" key="6">
    <source>
        <dbReference type="Proteomes" id="UP000050465"/>
    </source>
</evidence>
<evidence type="ECO:0000256" key="3">
    <source>
        <dbReference type="ARBA" id="ARBA00023002"/>
    </source>
</evidence>
<dbReference type="InterPro" id="IPR010255">
    <property type="entry name" value="Haem_peroxidase_sf"/>
</dbReference>
<dbReference type="PROSITE" id="PS50292">
    <property type="entry name" value="PEROXIDASE_3"/>
    <property type="match status" value="1"/>
</dbReference>
<dbReference type="PANTHER" id="PTHR11903">
    <property type="entry name" value="PROSTAGLANDIN G/H SYNTHASE"/>
    <property type="match status" value="1"/>
</dbReference>
<dbReference type="GO" id="GO:0004601">
    <property type="term" value="F:peroxidase activity"/>
    <property type="evidence" value="ECO:0007669"/>
    <property type="project" value="InterPro"/>
</dbReference>
<protein>
    <submittedName>
        <fullName evidence="5">Prostaglandin-endoperoxide synthase 2</fullName>
        <ecNumber evidence="5">1.14.99.1</ecNumber>
    </submittedName>
</protein>
<dbReference type="SUPFAM" id="SSF48113">
    <property type="entry name" value="Heme-dependent peroxidases"/>
    <property type="match status" value="1"/>
</dbReference>
<dbReference type="GO" id="GO:0016702">
    <property type="term" value="F:oxidoreductase activity, acting on single donors with incorporation of molecular oxygen, incorporation of two atoms of oxygen"/>
    <property type="evidence" value="ECO:0007669"/>
    <property type="project" value="TreeGrafter"/>
</dbReference>
<dbReference type="GO" id="GO:0020037">
    <property type="term" value="F:heme binding"/>
    <property type="evidence" value="ECO:0007669"/>
    <property type="project" value="InterPro"/>
</dbReference>
<comment type="caution">
    <text evidence="5">The sequence shown here is derived from an EMBL/GenBank/DDBJ whole genome shotgun (WGS) entry which is preliminary data.</text>
</comment>
<dbReference type="Proteomes" id="UP000050465">
    <property type="component" value="Unassembled WGS sequence"/>
</dbReference>
<evidence type="ECO:0000313" key="5">
    <source>
        <dbReference type="EMBL" id="KPQ32229.1"/>
    </source>
</evidence>
<evidence type="ECO:0000256" key="4">
    <source>
        <dbReference type="ARBA" id="ARBA00023004"/>
    </source>
</evidence>
<evidence type="ECO:0000256" key="1">
    <source>
        <dbReference type="ARBA" id="ARBA00022723"/>
    </source>
</evidence>
<dbReference type="AlphaFoldDB" id="A0A0P8BTU4"/>
<dbReference type="EMBL" id="LJZR01000064">
    <property type="protein sequence ID" value="KPQ32229.1"/>
    <property type="molecule type" value="Genomic_DNA"/>
</dbReference>
<evidence type="ECO:0000256" key="2">
    <source>
        <dbReference type="ARBA" id="ARBA00022964"/>
    </source>
</evidence>
<dbReference type="STRING" id="1666911.HLUCCA11_21980"/>
<dbReference type="Pfam" id="PF03098">
    <property type="entry name" value="An_peroxidase"/>
    <property type="match status" value="1"/>
</dbReference>
<keyword evidence="1" id="KW-0479">Metal-binding</keyword>
<reference evidence="5 6" key="1">
    <citation type="submission" date="2015-09" db="EMBL/GenBank/DDBJ databases">
        <title>Identification and resolution of microdiversity through metagenomic sequencing of parallel consortia.</title>
        <authorList>
            <person name="Nelson W.C."/>
            <person name="Romine M.F."/>
            <person name="Lindemann S.R."/>
        </authorList>
    </citation>
    <scope>NUCLEOTIDE SEQUENCE [LARGE SCALE GENOMIC DNA]</scope>
    <source>
        <strain evidence="5">Ana</strain>
    </source>
</reference>
<dbReference type="GO" id="GO:0006631">
    <property type="term" value="P:fatty acid metabolic process"/>
    <property type="evidence" value="ECO:0007669"/>
    <property type="project" value="UniProtKB-ARBA"/>
</dbReference>
<dbReference type="PRINTS" id="PR00457">
    <property type="entry name" value="ANPEROXIDASE"/>
</dbReference>
<accession>A0A0P8BTU4</accession>
<sequence>MVRDTSKDGFKNKLTTYALTHFKGLWHFVQNTPLLEKWANKFLINNAIYKVPTRPLPYSMMTLEPTIPGTDIAKKTDTYTSWDSLCDRTYTGRHLPPDPTFNQSEVLPNSKDLADLFRKRNGETILSEKSTLLFPYWVQWFTDGFLRTDPNNRLKNTSNHEIDLSNVYGLTPKVTHLLRAFQGGKLKSQLINGEEYPPFYYEYTDEDPDKDIIKEEFKDLYKRLGAESRQTAERKATIFAMGVERANIQIGYVMLNVMCLREHNRICELLAKTYSSWDDERLFQTARNILIVTIMKIVVEEYVNHITPYHFNFKVDPSAFTREKWYRRNWMSIEFDFVYRWHSALPDTLLYKGKSMPIQESLWGNQLLINQGLGGLFHETCQQSGTRIGLFNTPDFLVEATEVPSIKLGRRMQLASYNDYREMCQFPRVTDFDQISGDEAVQKSLRAFYGSVDNIEFYTGLYAEDVRPNSAIGPLVGRLIGIDAFSQVLTNPLLADTVFNKDTFSPVGWEIIHETNSLQEIVHRNIPAAQQLPTVTFDRKQVIENKFP</sequence>
<dbReference type="GO" id="GO:0005737">
    <property type="term" value="C:cytoplasm"/>
    <property type="evidence" value="ECO:0007669"/>
    <property type="project" value="TreeGrafter"/>
</dbReference>
<dbReference type="EC" id="1.14.99.1" evidence="5"/>
<dbReference type="InterPro" id="IPR037120">
    <property type="entry name" value="Haem_peroxidase_sf_animal"/>
</dbReference>
<keyword evidence="2" id="KW-0223">Dioxygenase</keyword>
<dbReference type="GO" id="GO:0006979">
    <property type="term" value="P:response to oxidative stress"/>
    <property type="evidence" value="ECO:0007669"/>
    <property type="project" value="InterPro"/>
</dbReference>
<organism evidence="5 6">
    <name type="scientific">Phormidesmis priestleyi Ana</name>
    <dbReference type="NCBI Taxonomy" id="1666911"/>
    <lineage>
        <taxon>Bacteria</taxon>
        <taxon>Bacillati</taxon>
        <taxon>Cyanobacteriota</taxon>
        <taxon>Cyanophyceae</taxon>
        <taxon>Leptolyngbyales</taxon>
        <taxon>Leptolyngbyaceae</taxon>
        <taxon>Phormidesmis</taxon>
    </lineage>
</organism>
<dbReference type="PATRIC" id="fig|1666911.3.peg.4896"/>
<gene>
    <name evidence="5" type="ORF">HLUCCA11_21980</name>
</gene>
<dbReference type="Gene3D" id="1.10.640.10">
    <property type="entry name" value="Haem peroxidase domain superfamily, animal type"/>
    <property type="match status" value="1"/>
</dbReference>
<dbReference type="InterPro" id="IPR050783">
    <property type="entry name" value="Oxylipin_biosynth_metab"/>
</dbReference>
<proteinExistence type="predicted"/>
<dbReference type="PANTHER" id="PTHR11903:SF39">
    <property type="entry name" value="PROSTAGLANDIN G_H SYNTHASE 2-LIKE"/>
    <property type="match status" value="1"/>
</dbReference>